<dbReference type="EMBL" id="MRVG01000019">
    <property type="protein sequence ID" value="PMB63590.1"/>
    <property type="molecule type" value="Genomic_DNA"/>
</dbReference>
<protein>
    <recommendedName>
        <fullName evidence="2">PD-(D/E)XK nuclease-like domain-containing protein</fullName>
    </recommendedName>
</protein>
<dbReference type="InterPro" id="IPR046797">
    <property type="entry name" value="PDDEXK_12"/>
</dbReference>
<reference evidence="3 4" key="1">
    <citation type="journal article" date="2016" name="Appl. Microbiol. Biotechnol.">
        <title>Characterization of T-DNA insertion mutants with decreased virulence in the entomopathogenic fungus Beauveria bassiana JEF-007.</title>
        <authorList>
            <person name="Kim S."/>
            <person name="Lee S.J."/>
            <person name="Nai Y.S."/>
            <person name="Yu J.S."/>
            <person name="Lee M.R."/>
            <person name="Yang Y.T."/>
            <person name="Kim J.S."/>
        </authorList>
    </citation>
    <scope>NUCLEOTIDE SEQUENCE [LARGE SCALE GENOMIC DNA]</scope>
    <source>
        <strain evidence="3 4">JEF-007</strain>
    </source>
</reference>
<feature type="domain" description="PD-(D/E)XK nuclease-like" evidence="2">
    <location>
        <begin position="199"/>
        <end position="467"/>
    </location>
</feature>
<comment type="caution">
    <text evidence="3">The sequence shown here is derived from an EMBL/GenBank/DDBJ whole genome shotgun (WGS) entry which is preliminary data.</text>
</comment>
<proteinExistence type="predicted"/>
<dbReference type="OMA" id="EDGWISG"/>
<accession>A0A2N6N8J2</accession>
<sequence>MQLERIQRWLDKAESSAADSENLVAKAPTARGVKRRRFDPISTPPLSDALLGRGDNPMDGTPACAGEASPSSTSSKRQLDDQTPRAKRIQTGRSERSYALLSSTSSNRSSRTGGGSSPRKQLRSLQLHPRGLDVRSLFDAHATLFRPAALQRLLDDVQEIADGRGIVAREVQPSLERAAAWDARFSWALRQGGAHMVANDGASDLGGRSPPPAAVRRVIKAALECDDRGHPEANWNTHVHSRILEMAFCPYNEKEEDERAAVVTKKENLVDFIGSTTASIIAEYGIPTVSKKVDFCVFIDPIGDRSLPPAFQAGVEHARAVLPLGVVSFTDFAPLYDRFVALSIETKKPSENLEAAELQLGVWDMARWSFLRRLIELKLLSATTTDQDVDKATASRDNEAVQAQLPEFLPGIIVQGHDWLLVVTTMEGEKTVLWQKLTIGSTATARGVYQIVRTLQHLETWAREVHWPWLRTVVQGIAGAQA</sequence>
<evidence type="ECO:0000259" key="2">
    <source>
        <dbReference type="Pfam" id="PF20516"/>
    </source>
</evidence>
<evidence type="ECO:0000313" key="4">
    <source>
        <dbReference type="Proteomes" id="UP000235728"/>
    </source>
</evidence>
<name>A0A2N6N8J2_BEABA</name>
<organism evidence="3 4">
    <name type="scientific">Beauveria bassiana</name>
    <name type="common">White muscardine disease fungus</name>
    <name type="synonym">Tritirachium shiotae</name>
    <dbReference type="NCBI Taxonomy" id="176275"/>
    <lineage>
        <taxon>Eukaryota</taxon>
        <taxon>Fungi</taxon>
        <taxon>Dikarya</taxon>
        <taxon>Ascomycota</taxon>
        <taxon>Pezizomycotina</taxon>
        <taxon>Sordariomycetes</taxon>
        <taxon>Hypocreomycetidae</taxon>
        <taxon>Hypocreales</taxon>
        <taxon>Cordycipitaceae</taxon>
        <taxon>Beauveria</taxon>
    </lineage>
</organism>
<feature type="compositionally biased region" description="Low complexity" evidence="1">
    <location>
        <begin position="102"/>
        <end position="111"/>
    </location>
</feature>
<evidence type="ECO:0000256" key="1">
    <source>
        <dbReference type="SAM" id="MobiDB-lite"/>
    </source>
</evidence>
<dbReference type="Proteomes" id="UP000235728">
    <property type="component" value="Unassembled WGS sequence"/>
</dbReference>
<dbReference type="Pfam" id="PF20516">
    <property type="entry name" value="PDDEXK_12"/>
    <property type="match status" value="1"/>
</dbReference>
<feature type="region of interest" description="Disordered" evidence="1">
    <location>
        <begin position="13"/>
        <end position="126"/>
    </location>
</feature>
<dbReference type="AlphaFoldDB" id="A0A2N6N8J2"/>
<gene>
    <name evidence="3" type="ORF">BM221_010571</name>
</gene>
<evidence type="ECO:0000313" key="3">
    <source>
        <dbReference type="EMBL" id="PMB63590.1"/>
    </source>
</evidence>